<feature type="region of interest" description="Disordered" evidence="1">
    <location>
        <begin position="265"/>
        <end position="286"/>
    </location>
</feature>
<sequence length="286" mass="31158">MRGGGQMERLSKLRGAEVYSDLPHISLTGDDNDSAERNSDGDGSGIKWRYATQGSQLHEASSRYRRNDAAFARQSYVDGVVYLLKGLPDDMDDLELAAVRQAAADATTTTANANTTTAYHQGLLSDNHDYPNQQLVYHPRQTSRYGYGHSNDDSGSSSSPKPLLHRTVQRLVAALVLLAHLLFCLAREGMRLGARCERRYHVSRIVAERGLAAAGAVGRYMGAVRASPAGHAAAALGARALDAVVAGLQDGLGEGVGMLLVQRQREQQREKQGGPQEGYRQQRRQW</sequence>
<dbReference type="EMBL" id="JAKJXP020000065">
    <property type="protein sequence ID" value="KAK7750364.1"/>
    <property type="molecule type" value="Genomic_DNA"/>
</dbReference>
<dbReference type="Proteomes" id="UP001320420">
    <property type="component" value="Unassembled WGS sequence"/>
</dbReference>
<evidence type="ECO:0000313" key="3">
    <source>
        <dbReference type="Proteomes" id="UP001320420"/>
    </source>
</evidence>
<proteinExistence type="predicted"/>
<name>A0AAN9YQG6_9PEZI</name>
<reference evidence="2 3" key="1">
    <citation type="submission" date="2024-02" db="EMBL/GenBank/DDBJ databases">
        <title>De novo assembly and annotation of 12 fungi associated with fruit tree decline syndrome in Ontario, Canada.</title>
        <authorList>
            <person name="Sulman M."/>
            <person name="Ellouze W."/>
            <person name="Ilyukhin E."/>
        </authorList>
    </citation>
    <scope>NUCLEOTIDE SEQUENCE [LARGE SCALE GENOMIC DNA]</scope>
    <source>
        <strain evidence="2 3">M11/M66-122</strain>
    </source>
</reference>
<evidence type="ECO:0000313" key="2">
    <source>
        <dbReference type="EMBL" id="KAK7750364.1"/>
    </source>
</evidence>
<dbReference type="AlphaFoldDB" id="A0AAN9YQG6"/>
<gene>
    <name evidence="2" type="ORF">SLS62_007663</name>
</gene>
<accession>A0AAN9YQG6</accession>
<protein>
    <submittedName>
        <fullName evidence="2">Uncharacterized protein</fullName>
    </submittedName>
</protein>
<feature type="region of interest" description="Disordered" evidence="1">
    <location>
        <begin position="143"/>
        <end position="162"/>
    </location>
</feature>
<evidence type="ECO:0000256" key="1">
    <source>
        <dbReference type="SAM" id="MobiDB-lite"/>
    </source>
</evidence>
<comment type="caution">
    <text evidence="2">The sequence shown here is derived from an EMBL/GenBank/DDBJ whole genome shotgun (WGS) entry which is preliminary data.</text>
</comment>
<keyword evidence="3" id="KW-1185">Reference proteome</keyword>
<organism evidence="2 3">
    <name type="scientific">Diatrype stigma</name>
    <dbReference type="NCBI Taxonomy" id="117547"/>
    <lineage>
        <taxon>Eukaryota</taxon>
        <taxon>Fungi</taxon>
        <taxon>Dikarya</taxon>
        <taxon>Ascomycota</taxon>
        <taxon>Pezizomycotina</taxon>
        <taxon>Sordariomycetes</taxon>
        <taxon>Xylariomycetidae</taxon>
        <taxon>Xylariales</taxon>
        <taxon>Diatrypaceae</taxon>
        <taxon>Diatrype</taxon>
    </lineage>
</organism>
<feature type="region of interest" description="Disordered" evidence="1">
    <location>
        <begin position="23"/>
        <end position="47"/>
    </location>
</feature>